<dbReference type="KEGG" id="ast:Asulf_00767"/>
<dbReference type="eggNOG" id="arCOG00371">
    <property type="taxonomic scope" value="Archaea"/>
</dbReference>
<dbReference type="GO" id="GO:0007059">
    <property type="term" value="P:chromosome segregation"/>
    <property type="evidence" value="ECO:0007669"/>
    <property type="project" value="UniProtKB-UniRule"/>
</dbReference>
<dbReference type="OrthoDB" id="9143at2157"/>
<dbReference type="HOGENOM" id="CLU_001042_2_2_2"/>
<keyword evidence="2 6" id="KW-0547">Nucleotide-binding</keyword>
<keyword evidence="9" id="KW-1185">Reference proteome</keyword>
<comment type="function">
    <text evidence="6">Required for chromosome condensation and partitioning.</text>
</comment>
<feature type="coiled-coil region" evidence="6">
    <location>
        <begin position="161"/>
        <end position="501"/>
    </location>
</feature>
<evidence type="ECO:0000259" key="7">
    <source>
        <dbReference type="SMART" id="SM00968"/>
    </source>
</evidence>
<comment type="subunit">
    <text evidence="6">Homodimer.</text>
</comment>
<dbReference type="EMBL" id="CP005290">
    <property type="protein sequence ID" value="AGK60780.1"/>
    <property type="molecule type" value="Genomic_DNA"/>
</dbReference>
<dbReference type="NCBIfam" id="TIGR02168">
    <property type="entry name" value="SMC_prok_B"/>
    <property type="match status" value="1"/>
</dbReference>
<proteinExistence type="inferred from homology"/>
<evidence type="ECO:0000256" key="4">
    <source>
        <dbReference type="ARBA" id="ARBA00023054"/>
    </source>
</evidence>
<dbReference type="GO" id="GO:0030261">
    <property type="term" value="P:chromosome condensation"/>
    <property type="evidence" value="ECO:0007669"/>
    <property type="project" value="InterPro"/>
</dbReference>
<comment type="subcellular location">
    <subcellularLocation>
        <location evidence="6">Cytoplasm</location>
    </subcellularLocation>
</comment>
<evidence type="ECO:0000256" key="2">
    <source>
        <dbReference type="ARBA" id="ARBA00022741"/>
    </source>
</evidence>
<dbReference type="Gene3D" id="3.30.70.1620">
    <property type="match status" value="1"/>
</dbReference>
<dbReference type="Pfam" id="PF02463">
    <property type="entry name" value="SMC_N"/>
    <property type="match status" value="1"/>
</dbReference>
<dbReference type="InterPro" id="IPR010935">
    <property type="entry name" value="SMC_hinge"/>
</dbReference>
<dbReference type="GO" id="GO:0006260">
    <property type="term" value="P:DNA replication"/>
    <property type="evidence" value="ECO:0007669"/>
    <property type="project" value="UniProtKB-UniRule"/>
</dbReference>
<feature type="coiled-coil region" evidence="6">
    <location>
        <begin position="699"/>
        <end position="1019"/>
    </location>
</feature>
<sequence length="1167" mass="135251">MYIKKIVLKNFKSFNKKVEIPFFKGFTVISGPNGSGKSNIVDAILFCLGLTPSTRYLRADRVGDLIYSGNGKLGEAEVTVIFDNDGEEIKITRKIKRTSKGNYTYNYLNGKSVNLAEIQRLLQNFGIYSDAYNVVMQGDVTRIAEMTPFQRRKIIDDIAGISEFDEKKAKAIEELEAVRENIERINTILIEVSNQLEQLKADREEALRYKSLIEEKELNLKYLKINKFLSLNRRKRMIKRDIENLEMRKDKILKEIIDINSKLNELNTKADEISAEIYRLADESYKTIQNEIIEISSKREGLKSSIEMKKKEIKDIEDEKTKLLVSISKLKEEVSKVEEELQKFSIQKMSVQEVLDDLESKKSLIISKLNLMDSAYSELRDQLLKKKEILDELKERKSSKVNERDRLLEVIRRIGMEIEDIEGEIETLRKESITLNEELKELNKKYKEVEKELEAAIKRRNEADNKIFSIRNQISSLEEEKKNLEVELSKIKAQLSLLESSFSKAVELILEAKSRKAMPGVFGTVSQLCEVDEKFAVALEVSAGNSLQYLVVENEDDAIRCIKYLKQIDGGRATFIPLNKIKKNFGDIKLDRSVLKEKGVIDYAINLIKCEKKFKPVFNFVYRDTLVVEDIDTAKRLMDGRRIVTLDGDIVERAGTISGGSKQKSKGILATKELFEKEKKLEEEITVIESRKAEMLGNLRLVEEERRIHQSNVEEINSRLSELSSKISVAESKLRDNENRIEELKEKLTYKQKERAEIYERMSGVEEEIEKIDEEIRKISGEIEEIEAKMRGSEIPALTRKLEEIKEEIDRNSRAMYSITKNLENSEFKLQQLKDLVLEKEIKIDELDRKIENLKKEIENDSQLYSELGERLITLKEKEKEVGESVKDLRDKRSKLLAEIKKLEKDRDEKRFEVTGIEETIKAKEESLKDIEEQIRELGEIEYDEEEVQNIPRMEHVKRRLEEIELELKKFGDVNLKAIQDYEEVKARKEELMSKKLTLEKERSEILEKIERYEKMKRDTFFETFNAINMHFKEIISKLAEGEGELYLDNADDPFNSGLYMRVRVRDKPIQKIESMSGGEKSLVALSLIFAIQKFKPAPFYAFDEVDMFLDGINVEKVAKLISERSKNAQFIVVSLRKPMLEKADSIVGVTLSKDNSSTVTGIKMKA</sequence>
<dbReference type="InterPro" id="IPR024704">
    <property type="entry name" value="SMC"/>
</dbReference>
<gene>
    <name evidence="6" type="primary">smc</name>
    <name evidence="8" type="ORF">Asulf_00767</name>
</gene>
<dbReference type="SUPFAM" id="SSF52540">
    <property type="entry name" value="P-loop containing nucleoside triphosphate hydrolases"/>
    <property type="match status" value="2"/>
</dbReference>
<dbReference type="GO" id="GO:0007062">
    <property type="term" value="P:sister chromatid cohesion"/>
    <property type="evidence" value="ECO:0007669"/>
    <property type="project" value="InterPro"/>
</dbReference>
<keyword evidence="3 6" id="KW-0067">ATP-binding</keyword>
<dbReference type="Proteomes" id="UP000013307">
    <property type="component" value="Chromosome"/>
</dbReference>
<dbReference type="AlphaFoldDB" id="N0BKP2"/>
<dbReference type="Gene3D" id="1.20.1060.20">
    <property type="match status" value="1"/>
</dbReference>
<keyword evidence="1 6" id="KW-0963">Cytoplasm</keyword>
<feature type="domain" description="SMC hinge" evidence="7">
    <location>
        <begin position="519"/>
        <end position="638"/>
    </location>
</feature>
<keyword evidence="5 6" id="KW-0238">DNA-binding</keyword>
<reference evidence="8 9" key="1">
    <citation type="journal article" date="2013" name="Genome Announc.">
        <title>Complete Genome Sequence of the Thermophilic and Facultatively Chemolithoautotrophic Sulfate Reducer Archaeoglobus sulfaticallidus Strain PM70-1T.</title>
        <authorList>
            <person name="Stokke R."/>
            <person name="Hocking W.P."/>
            <person name="Steinsbu B.O."/>
            <person name="Steen I.H."/>
        </authorList>
    </citation>
    <scope>NUCLEOTIDE SEQUENCE [LARGE SCALE GENOMIC DNA]</scope>
    <source>
        <strain evidence="8">PM70-1</strain>
    </source>
</reference>
<name>N0BKP2_9EURY</name>
<dbReference type="HAMAP" id="MF_01894">
    <property type="entry name" value="Smc_prok"/>
    <property type="match status" value="1"/>
</dbReference>
<evidence type="ECO:0000256" key="1">
    <source>
        <dbReference type="ARBA" id="ARBA00022490"/>
    </source>
</evidence>
<dbReference type="PIRSF" id="PIRSF005719">
    <property type="entry name" value="SMC"/>
    <property type="match status" value="1"/>
</dbReference>
<dbReference type="GeneID" id="15392408"/>
<comment type="domain">
    <text evidence="6">Contains large globular domains required for ATP hydrolysis at each terminus and a third globular domain forming a flexible hinge near the middle of the molecule. These domains are separated by coiled-coil structures.</text>
</comment>
<dbReference type="InterPro" id="IPR003395">
    <property type="entry name" value="RecF/RecN/SMC_N"/>
</dbReference>
<dbReference type="Gene3D" id="1.20.5.340">
    <property type="match status" value="1"/>
</dbReference>
<dbReference type="STRING" id="387631.Asulf_00767"/>
<dbReference type="GO" id="GO:0003677">
    <property type="term" value="F:DNA binding"/>
    <property type="evidence" value="ECO:0007669"/>
    <property type="project" value="UniProtKB-UniRule"/>
</dbReference>
<dbReference type="InterPro" id="IPR027417">
    <property type="entry name" value="P-loop_NTPase"/>
</dbReference>
<evidence type="ECO:0000313" key="8">
    <source>
        <dbReference type="EMBL" id="AGK60780.1"/>
    </source>
</evidence>
<dbReference type="SUPFAM" id="SSF75553">
    <property type="entry name" value="Smc hinge domain"/>
    <property type="match status" value="1"/>
</dbReference>
<dbReference type="Pfam" id="PF06470">
    <property type="entry name" value="SMC_hinge"/>
    <property type="match status" value="1"/>
</dbReference>
<dbReference type="InterPro" id="IPR011890">
    <property type="entry name" value="SMC_prok"/>
</dbReference>
<dbReference type="GO" id="GO:0005694">
    <property type="term" value="C:chromosome"/>
    <property type="evidence" value="ECO:0007669"/>
    <property type="project" value="InterPro"/>
</dbReference>
<evidence type="ECO:0000256" key="6">
    <source>
        <dbReference type="HAMAP-Rule" id="MF_01894"/>
    </source>
</evidence>
<dbReference type="NCBIfam" id="TIGR02169">
    <property type="entry name" value="SMC_prok_A"/>
    <property type="match status" value="1"/>
</dbReference>
<dbReference type="PANTHER" id="PTHR43977">
    <property type="entry name" value="STRUCTURAL MAINTENANCE OF CHROMOSOMES PROTEIN 3"/>
    <property type="match status" value="1"/>
</dbReference>
<keyword evidence="4 6" id="KW-0175">Coiled coil</keyword>
<evidence type="ECO:0000256" key="3">
    <source>
        <dbReference type="ARBA" id="ARBA00022840"/>
    </source>
</evidence>
<dbReference type="GO" id="GO:0005524">
    <property type="term" value="F:ATP binding"/>
    <property type="evidence" value="ECO:0007669"/>
    <property type="project" value="UniProtKB-UniRule"/>
</dbReference>
<dbReference type="RefSeq" id="WP_015590379.1">
    <property type="nucleotide sequence ID" value="NC_021169.1"/>
</dbReference>
<dbReference type="SMART" id="SM00968">
    <property type="entry name" value="SMC_hinge"/>
    <property type="match status" value="1"/>
</dbReference>
<dbReference type="InterPro" id="IPR036277">
    <property type="entry name" value="SMC_hinge_sf"/>
</dbReference>
<evidence type="ECO:0000256" key="5">
    <source>
        <dbReference type="ARBA" id="ARBA00023125"/>
    </source>
</evidence>
<dbReference type="GO" id="GO:0016887">
    <property type="term" value="F:ATP hydrolysis activity"/>
    <property type="evidence" value="ECO:0007669"/>
    <property type="project" value="InterPro"/>
</dbReference>
<dbReference type="GO" id="GO:0005737">
    <property type="term" value="C:cytoplasm"/>
    <property type="evidence" value="ECO:0007669"/>
    <property type="project" value="UniProtKB-SubCell"/>
</dbReference>
<evidence type="ECO:0000313" key="9">
    <source>
        <dbReference type="Proteomes" id="UP000013307"/>
    </source>
</evidence>
<dbReference type="Gene3D" id="1.10.287.1490">
    <property type="match status" value="1"/>
</dbReference>
<feature type="binding site" evidence="6">
    <location>
        <begin position="32"/>
        <end position="39"/>
    </location>
    <ligand>
        <name>ATP</name>
        <dbReference type="ChEBI" id="CHEBI:30616"/>
    </ligand>
</feature>
<organism evidence="8 9">
    <name type="scientific">Archaeoglobus sulfaticallidus PM70-1</name>
    <dbReference type="NCBI Taxonomy" id="387631"/>
    <lineage>
        <taxon>Archaea</taxon>
        <taxon>Methanobacteriati</taxon>
        <taxon>Methanobacteriota</taxon>
        <taxon>Archaeoglobi</taxon>
        <taxon>Archaeoglobales</taxon>
        <taxon>Archaeoglobaceae</taxon>
        <taxon>Archaeoglobus</taxon>
    </lineage>
</organism>
<protein>
    <recommendedName>
        <fullName evidence="6">Chromosome partition protein Smc</fullName>
    </recommendedName>
</protein>
<accession>N0BKP2</accession>
<comment type="similarity">
    <text evidence="6">Belongs to the SMC family.</text>
</comment>
<dbReference type="Gene3D" id="3.40.50.300">
    <property type="entry name" value="P-loop containing nucleotide triphosphate hydrolases"/>
    <property type="match status" value="2"/>
</dbReference>